<evidence type="ECO:0000313" key="2">
    <source>
        <dbReference type="EMBL" id="AKI29744.1"/>
    </source>
</evidence>
<keyword evidence="1" id="KW-1133">Transmembrane helix</keyword>
<dbReference type="EMBL" id="KR297253">
    <property type="protein sequence ID" value="AKI29744.1"/>
    <property type="molecule type" value="Genomic_DNA"/>
</dbReference>
<protein>
    <submittedName>
        <fullName evidence="2">Membrane protein UL121</fullName>
    </submittedName>
</protein>
<dbReference type="Proteomes" id="UP000114976">
    <property type="component" value="Segment"/>
</dbReference>
<name>A0A0G2UI21_9BETA</name>
<keyword evidence="3" id="KW-1185">Reference proteome</keyword>
<proteinExistence type="predicted"/>
<gene>
    <name evidence="2" type="primary">UL121</name>
</gene>
<dbReference type="GeneID" id="80527711"/>
<reference evidence="2 3" key="2">
    <citation type="journal article" date="2015" name="Genome Announc.">
        <title>Complete Genome Sequences of Mandrillus leucophaeus and Papio ursinus Cytomegaloviruses.</title>
        <authorList>
            <person name="Blewett E.L."/>
            <person name="Sherrod C.J."/>
            <person name="Texier J.R."/>
            <person name="Conrad T.M."/>
            <person name="Dittmer D.P."/>
        </authorList>
    </citation>
    <scope>NUCLEOTIDE SEQUENCE [LARGE SCALE GENOMIC DNA]</scope>
    <source>
        <strain evidence="2">OCOM6-2</strain>
    </source>
</reference>
<feature type="transmembrane region" description="Helical" evidence="1">
    <location>
        <begin position="172"/>
        <end position="194"/>
    </location>
</feature>
<dbReference type="RefSeq" id="YP_010790350.1">
    <property type="nucleotide sequence ID" value="NC_075417.1"/>
</dbReference>
<accession>A0A0G2UI21</accession>
<organism evidence="2 3">
    <name type="scientific">Mandrillus leucophaeus cytomegalovirus</name>
    <dbReference type="NCBI Taxonomy" id="1654930"/>
    <lineage>
        <taxon>Viruses</taxon>
        <taxon>Duplodnaviria</taxon>
        <taxon>Heunggongvirae</taxon>
        <taxon>Peploviricota</taxon>
        <taxon>Herviviricetes</taxon>
        <taxon>Herpesvirales</taxon>
        <taxon>Orthoherpesviridae</taxon>
        <taxon>Betaherpesvirinae</taxon>
        <taxon>Cytomegalovirus</taxon>
        <taxon>Cytomegalovirus mandrillinebeta1</taxon>
        <taxon>Mandrilline betaherpesvirus 1</taxon>
    </lineage>
</organism>
<dbReference type="KEGG" id="vg:80527711"/>
<evidence type="ECO:0000256" key="1">
    <source>
        <dbReference type="SAM" id="Phobius"/>
    </source>
</evidence>
<evidence type="ECO:0000313" key="3">
    <source>
        <dbReference type="Proteomes" id="UP000114976"/>
    </source>
</evidence>
<reference evidence="2 3" key="1">
    <citation type="journal article" date="2003" name="Arch. Virol.">
        <title>Isolation of cytomegalovirus and foamy virus from the drill monkey (Mandrillus leucophaeus) and prevalence of antibodies to these viruses amongst wild-born and captive-bred individuals.</title>
        <authorList>
            <person name="Blewett E.L."/>
            <person name="Lewis J."/>
            <person name="Gadsby E.L."/>
            <person name="Neubauer S.R."/>
            <person name="Eberle R."/>
        </authorList>
    </citation>
    <scope>NUCLEOTIDE SEQUENCE [LARGE SCALE GENOMIC DNA]</scope>
    <source>
        <strain evidence="2">OCOM6-2</strain>
    </source>
</reference>
<sequence length="202" mass="23001">MLRFSDVIWLCLGCGLVIVTLVYGAPFYKGDPHAPTVTMAYIYYNATNLTIYCNTSAKRSRFLASGIMITTKHNTTLIKGGYRGYSLRPKPFYIKLNTTLKAPYGFYKNSTVTCWGSNGTYGVNSFRVRRVTNFSSTNDVSRMTPTVVNETDLVETPEVALQWWPKRKQNQIVMGVIVSQLIFVMFIINACLIWSCKFKRHK</sequence>
<keyword evidence="1" id="KW-0812">Transmembrane</keyword>
<keyword evidence="1" id="KW-0472">Membrane</keyword>